<sequence length="240" mass="26807">MAPEKLGPHRPTIIDAKHIEAIYELWGVAYAVEIEHPDDGETPKTVRPGLGELKQLFAIKQNSGFPGTRILAPRAGQSIIDGIPNRDDRWIEKFFVFTINPVSVGDFDFGRIPREWSGKIEPFSSTPMTPDLRGLIATLQRGNPQWLAFTVDRIRAACALPPGENRATLFGLQIPFDQGRVVTEYNEGGFELEEELERLKDQEISLDVDYGLASVLDPSFIHLELPEVPGDSVDQKLCED</sequence>
<dbReference type="AlphaFoldDB" id="M4FH73"/>
<name>M4FH73_BRACM</name>
<keyword evidence="2" id="KW-1185">Reference proteome</keyword>
<proteinExistence type="predicted"/>
<organism evidence="1 2">
    <name type="scientific">Brassica campestris</name>
    <name type="common">Field mustard</name>
    <dbReference type="NCBI Taxonomy" id="3711"/>
    <lineage>
        <taxon>Eukaryota</taxon>
        <taxon>Viridiplantae</taxon>
        <taxon>Streptophyta</taxon>
        <taxon>Embryophyta</taxon>
        <taxon>Tracheophyta</taxon>
        <taxon>Spermatophyta</taxon>
        <taxon>Magnoliopsida</taxon>
        <taxon>eudicotyledons</taxon>
        <taxon>Gunneridae</taxon>
        <taxon>Pentapetalae</taxon>
        <taxon>rosids</taxon>
        <taxon>malvids</taxon>
        <taxon>Brassicales</taxon>
        <taxon>Brassicaceae</taxon>
        <taxon>Brassiceae</taxon>
        <taxon>Brassica</taxon>
    </lineage>
</organism>
<dbReference type="Gramene" id="Bra040451.1">
    <property type="protein sequence ID" value="Bra040451.1-P"/>
    <property type="gene ID" value="Bra040451"/>
</dbReference>
<dbReference type="HOGENOM" id="CLU_1157842_0_0_1"/>
<accession>M4FH73</accession>
<reference evidence="2" key="1">
    <citation type="journal article" date="2011" name="Nat. Genet.">
        <title>The genome of the mesopolyploid crop species Brassica rapa.</title>
        <authorList>
            <consortium name="Brassica rapa Genome Sequencing Project Consortium"/>
            <person name="Wang X."/>
            <person name="Wang H."/>
            <person name="Wang J."/>
            <person name="Sun R."/>
            <person name="Wu J."/>
            <person name="Liu S."/>
            <person name="Bai Y."/>
            <person name="Mun J.H."/>
            <person name="Bancroft I."/>
            <person name="Cheng F."/>
            <person name="Huang S."/>
            <person name="Li X."/>
            <person name="Hua W."/>
            <person name="Wang J."/>
            <person name="Wang X."/>
            <person name="Freeling M."/>
            <person name="Pires J.C."/>
            <person name="Paterson A.H."/>
            <person name="Chalhoub B."/>
            <person name="Wang B."/>
            <person name="Hayward A."/>
            <person name="Sharpe A.G."/>
            <person name="Park B.S."/>
            <person name="Weisshaar B."/>
            <person name="Liu B."/>
            <person name="Li B."/>
            <person name="Liu B."/>
            <person name="Tong C."/>
            <person name="Song C."/>
            <person name="Duran C."/>
            <person name="Peng C."/>
            <person name="Geng C."/>
            <person name="Koh C."/>
            <person name="Lin C."/>
            <person name="Edwards D."/>
            <person name="Mu D."/>
            <person name="Shen D."/>
            <person name="Soumpourou E."/>
            <person name="Li F."/>
            <person name="Fraser F."/>
            <person name="Conant G."/>
            <person name="Lassalle G."/>
            <person name="King G.J."/>
            <person name="Bonnema G."/>
            <person name="Tang H."/>
            <person name="Wang H."/>
            <person name="Belcram H."/>
            <person name="Zhou H."/>
            <person name="Hirakawa H."/>
            <person name="Abe H."/>
            <person name="Guo H."/>
            <person name="Wang H."/>
            <person name="Jin H."/>
            <person name="Parkin I.A."/>
            <person name="Batley J."/>
            <person name="Kim J.S."/>
            <person name="Just J."/>
            <person name="Li J."/>
            <person name="Xu J."/>
            <person name="Deng J."/>
            <person name="Kim J.A."/>
            <person name="Li J."/>
            <person name="Yu J."/>
            <person name="Meng J."/>
            <person name="Wang J."/>
            <person name="Min J."/>
            <person name="Poulain J."/>
            <person name="Wang J."/>
            <person name="Hatakeyama K."/>
            <person name="Wu K."/>
            <person name="Wang L."/>
            <person name="Fang L."/>
            <person name="Trick M."/>
            <person name="Links M.G."/>
            <person name="Zhao M."/>
            <person name="Jin M."/>
            <person name="Ramchiary N."/>
            <person name="Drou N."/>
            <person name="Berkman P.J."/>
            <person name="Cai Q."/>
            <person name="Huang Q."/>
            <person name="Li R."/>
            <person name="Tabata S."/>
            <person name="Cheng S."/>
            <person name="Zhang S."/>
            <person name="Zhang S."/>
            <person name="Huang S."/>
            <person name="Sato S."/>
            <person name="Sun S."/>
            <person name="Kwon S.J."/>
            <person name="Choi S.R."/>
            <person name="Lee T.H."/>
            <person name="Fan W."/>
            <person name="Zhao X."/>
            <person name="Tan X."/>
            <person name="Xu X."/>
            <person name="Wang Y."/>
            <person name="Qiu Y."/>
            <person name="Yin Y."/>
            <person name="Li Y."/>
            <person name="Du Y."/>
            <person name="Liao Y."/>
            <person name="Lim Y."/>
            <person name="Narusaka Y."/>
            <person name="Wang Y."/>
            <person name="Wang Z."/>
            <person name="Li Z."/>
            <person name="Wang Z."/>
            <person name="Xiong Z."/>
            <person name="Zhang Z."/>
        </authorList>
    </citation>
    <scope>NUCLEOTIDE SEQUENCE [LARGE SCALE GENOMIC DNA]</scope>
    <source>
        <strain evidence="2">cv. Chiifu-401-42</strain>
    </source>
</reference>
<dbReference type="EnsemblPlants" id="Bra040451.1">
    <property type="protein sequence ID" value="Bra040451.1-P"/>
    <property type="gene ID" value="Bra040451"/>
</dbReference>
<evidence type="ECO:0000313" key="2">
    <source>
        <dbReference type="Proteomes" id="UP000011750"/>
    </source>
</evidence>
<evidence type="ECO:0000313" key="1">
    <source>
        <dbReference type="EnsemblPlants" id="Bra040451.1-P"/>
    </source>
</evidence>
<reference evidence="2" key="2">
    <citation type="journal article" date="2018" name="Hortic Res">
        <title>Improved Brassica rapa reference genome by single-molecule sequencing and chromosome conformation capture technologies.</title>
        <authorList>
            <person name="Zhang L."/>
            <person name="Cai X."/>
            <person name="Wu J."/>
            <person name="Liu M."/>
            <person name="Grob S."/>
            <person name="Cheng F."/>
            <person name="Liang J."/>
            <person name="Cai C."/>
            <person name="Liu Z."/>
            <person name="Liu B."/>
            <person name="Wang F."/>
            <person name="Li S."/>
            <person name="Liu F."/>
            <person name="Li X."/>
            <person name="Cheng L."/>
            <person name="Yang W."/>
            <person name="Li M.H."/>
            <person name="Grossniklaus U."/>
            <person name="Zheng H."/>
            <person name="Wang X."/>
        </authorList>
    </citation>
    <scope>NUCLEOTIDE SEQUENCE [LARGE SCALE GENOMIC DNA]</scope>
    <source>
        <strain evidence="2">cv. Chiifu-401-42</strain>
    </source>
</reference>
<protein>
    <submittedName>
        <fullName evidence="1">Uncharacterized protein</fullName>
    </submittedName>
</protein>
<reference evidence="1" key="3">
    <citation type="submission" date="2023-03" db="UniProtKB">
        <authorList>
            <consortium name="EnsemblPlants"/>
        </authorList>
    </citation>
    <scope>IDENTIFICATION</scope>
    <source>
        <strain evidence="1">cv. Chiifu-401-42</strain>
    </source>
</reference>
<dbReference type="InParanoid" id="M4FH73"/>
<dbReference type="Proteomes" id="UP000011750">
    <property type="component" value="Unassembled WGS sequence"/>
</dbReference>